<sequence>KLLYNAADLLLMPNIHVDGDMEGFGIVGLEAGSCGLPVIASNIEGIKDFVETRLNGFLVETKNADEFIDKIKMVDKLNNDIIRKTIISNYEWPHITLKYLEIMSK</sequence>
<dbReference type="GO" id="GO:0016757">
    <property type="term" value="F:glycosyltransferase activity"/>
    <property type="evidence" value="ECO:0007669"/>
    <property type="project" value="InterPro"/>
</dbReference>
<dbReference type="PANTHER" id="PTHR12526:SF625">
    <property type="entry name" value="PHOSPHATIDYLINOSITOL GLYCAN-CLASS A"/>
    <property type="match status" value="1"/>
</dbReference>
<dbReference type="Gene3D" id="3.40.50.2000">
    <property type="entry name" value="Glycogen Phosphorylase B"/>
    <property type="match status" value="1"/>
</dbReference>
<comment type="caution">
    <text evidence="2">The sequence shown here is derived from an EMBL/GenBank/DDBJ whole genome shotgun (WGS) entry which is preliminary data.</text>
</comment>
<dbReference type="EMBL" id="BART01010276">
    <property type="protein sequence ID" value="GAG87335.1"/>
    <property type="molecule type" value="Genomic_DNA"/>
</dbReference>
<evidence type="ECO:0000259" key="1">
    <source>
        <dbReference type="Pfam" id="PF00534"/>
    </source>
</evidence>
<feature type="non-terminal residue" evidence="2">
    <location>
        <position position="1"/>
    </location>
</feature>
<dbReference type="AlphaFoldDB" id="X1AX39"/>
<proteinExistence type="predicted"/>
<feature type="domain" description="Glycosyl transferase family 1" evidence="1">
    <location>
        <begin position="3"/>
        <end position="74"/>
    </location>
</feature>
<evidence type="ECO:0000313" key="2">
    <source>
        <dbReference type="EMBL" id="GAG87335.1"/>
    </source>
</evidence>
<accession>X1AX39</accession>
<name>X1AX39_9ZZZZ</name>
<gene>
    <name evidence="2" type="ORF">S01H4_22423</name>
</gene>
<reference evidence="2" key="1">
    <citation type="journal article" date="2014" name="Front. Microbiol.">
        <title>High frequency of phylogenetically diverse reductive dehalogenase-homologous genes in deep subseafloor sedimentary metagenomes.</title>
        <authorList>
            <person name="Kawai M."/>
            <person name="Futagami T."/>
            <person name="Toyoda A."/>
            <person name="Takaki Y."/>
            <person name="Nishi S."/>
            <person name="Hori S."/>
            <person name="Arai W."/>
            <person name="Tsubouchi T."/>
            <person name="Morono Y."/>
            <person name="Uchiyama I."/>
            <person name="Ito T."/>
            <person name="Fujiyama A."/>
            <person name="Inagaki F."/>
            <person name="Takami H."/>
        </authorList>
    </citation>
    <scope>NUCLEOTIDE SEQUENCE</scope>
    <source>
        <strain evidence="2">Expedition CK06-06</strain>
    </source>
</reference>
<dbReference type="InterPro" id="IPR001296">
    <property type="entry name" value="Glyco_trans_1"/>
</dbReference>
<protein>
    <recommendedName>
        <fullName evidence="1">Glycosyl transferase family 1 domain-containing protein</fullName>
    </recommendedName>
</protein>
<dbReference type="Pfam" id="PF00534">
    <property type="entry name" value="Glycos_transf_1"/>
    <property type="match status" value="1"/>
</dbReference>
<dbReference type="PANTHER" id="PTHR12526">
    <property type="entry name" value="GLYCOSYLTRANSFERASE"/>
    <property type="match status" value="1"/>
</dbReference>
<dbReference type="SUPFAM" id="SSF53756">
    <property type="entry name" value="UDP-Glycosyltransferase/glycogen phosphorylase"/>
    <property type="match status" value="1"/>
</dbReference>
<organism evidence="2">
    <name type="scientific">marine sediment metagenome</name>
    <dbReference type="NCBI Taxonomy" id="412755"/>
    <lineage>
        <taxon>unclassified sequences</taxon>
        <taxon>metagenomes</taxon>
        <taxon>ecological metagenomes</taxon>
    </lineage>
</organism>